<dbReference type="InterPro" id="IPR011990">
    <property type="entry name" value="TPR-like_helical_dom_sf"/>
</dbReference>
<dbReference type="SUPFAM" id="SSF48452">
    <property type="entry name" value="TPR-like"/>
    <property type="match status" value="1"/>
</dbReference>
<gene>
    <name evidence="2" type="ORF">DDE23_05840</name>
</gene>
<dbReference type="PANTHER" id="PTHR35807">
    <property type="entry name" value="TRANSCRIPTIONAL REGULATOR REDD-RELATED"/>
    <property type="match status" value="1"/>
</dbReference>
<reference evidence="2 3" key="1">
    <citation type="journal article" date="2011" name="Syst. Appl. Microbiol.">
        <title>Defluviimonas denitrificans gen. nov., sp. nov., and Pararhodobacter aggregans gen. nov., sp. nov., non-phototrophic Rhodobacteraceae from the biofilter of a marine aquaculture.</title>
        <authorList>
            <person name="Foesel B.U."/>
            <person name="Drake H.L."/>
            <person name="Schramm A."/>
        </authorList>
    </citation>
    <scope>NUCLEOTIDE SEQUENCE [LARGE SCALE GENOMIC DNA]</scope>
    <source>
        <strain evidence="2 3">D1-19</strain>
    </source>
</reference>
<name>A0A2T7UUX6_9RHOB</name>
<dbReference type="AlphaFoldDB" id="A0A2T7UUX6"/>
<accession>A0A2T7UUX6</accession>
<sequence>MPTNPPRASPDAVSTLGTKLWFLFGDDCPMNQWQGNPRISEGTMAELDDSPQGAEINAALFCHFTESAFLSAALRDRDRAALLVSDDAALLVQVPEGRRCPLSALGFDRLPIEPEDVYAKLRDRVAALGAVETILIDMTWSLAAMLGVNAIEAWGTVAEQAASDLGVTVVSIYNQDRMIEEQLQAALRAHQQFLAPSGLYENPYWLPRELLTASTLDEQLGFMLGRVVPDFAGQTFFRTFDKAAARGASPHWLDEDRATLGAPSARARWHIHCLGQLRVFVDGHREVDWRTKGGAPKKSKTLFAYLLNAGEKGAHADQISELLWPDLEAEQTKRARLHHTVAMVRKVLGSQQSITRNGDYYRLNVPDGSLIDITAFEQLCRRGLSLARHGQEDLALPIYFEAERLYAGDLFEDLPLEYLATETEDWIMPRRTWLREMAMRLHFDLSKLLRKYRRYGEALAWAQKAVAIDPTSEAANAEAMRVFHAMGRPDAMHRQFRQYRTALTTLGEAKEGVEIRAVYDELCRSLDRLSLSQRKTKELVLR</sequence>
<dbReference type="EMBL" id="QDDR01000002">
    <property type="protein sequence ID" value="PVE48573.1"/>
    <property type="molecule type" value="Genomic_DNA"/>
</dbReference>
<dbReference type="InterPro" id="IPR005158">
    <property type="entry name" value="BTAD"/>
</dbReference>
<comment type="caution">
    <text evidence="2">The sequence shown here is derived from an EMBL/GenBank/DDBJ whole genome shotgun (WGS) entry which is preliminary data.</text>
</comment>
<dbReference type="SMART" id="SM01043">
    <property type="entry name" value="BTAD"/>
    <property type="match status" value="1"/>
</dbReference>
<dbReference type="InterPro" id="IPR051677">
    <property type="entry name" value="AfsR-DnrI-RedD_regulator"/>
</dbReference>
<evidence type="ECO:0000313" key="2">
    <source>
        <dbReference type="EMBL" id="PVE48573.1"/>
    </source>
</evidence>
<evidence type="ECO:0000259" key="1">
    <source>
        <dbReference type="SMART" id="SM01043"/>
    </source>
</evidence>
<dbReference type="InterPro" id="IPR036388">
    <property type="entry name" value="WH-like_DNA-bd_sf"/>
</dbReference>
<dbReference type="Gene3D" id="1.10.10.10">
    <property type="entry name" value="Winged helix-like DNA-binding domain superfamily/Winged helix DNA-binding domain"/>
    <property type="match status" value="1"/>
</dbReference>
<dbReference type="Pfam" id="PF03704">
    <property type="entry name" value="BTAD"/>
    <property type="match status" value="1"/>
</dbReference>
<keyword evidence="3" id="KW-1185">Reference proteome</keyword>
<feature type="domain" description="Bacterial transcriptional activator" evidence="1">
    <location>
        <begin position="371"/>
        <end position="523"/>
    </location>
</feature>
<protein>
    <submittedName>
        <fullName evidence="2">Response regulator</fullName>
    </submittedName>
</protein>
<dbReference type="Gene3D" id="1.25.40.10">
    <property type="entry name" value="Tetratricopeptide repeat domain"/>
    <property type="match status" value="1"/>
</dbReference>
<organism evidence="2 3">
    <name type="scientific">Pararhodobacter aggregans</name>
    <dbReference type="NCBI Taxonomy" id="404875"/>
    <lineage>
        <taxon>Bacteria</taxon>
        <taxon>Pseudomonadati</taxon>
        <taxon>Pseudomonadota</taxon>
        <taxon>Alphaproteobacteria</taxon>
        <taxon>Rhodobacterales</taxon>
        <taxon>Paracoccaceae</taxon>
        <taxon>Pararhodobacter</taxon>
    </lineage>
</organism>
<proteinExistence type="predicted"/>
<dbReference type="Proteomes" id="UP000244810">
    <property type="component" value="Unassembled WGS sequence"/>
</dbReference>
<evidence type="ECO:0000313" key="3">
    <source>
        <dbReference type="Proteomes" id="UP000244810"/>
    </source>
</evidence>